<name>A0A7S8C633_9HYPH</name>
<keyword evidence="7" id="KW-1185">Reference proteome</keyword>
<protein>
    <submittedName>
        <fullName evidence="6">5-oxoprolinase subunit PxpB</fullName>
        <ecNumber evidence="6">3.5.2.9</ecNumber>
    </submittedName>
</protein>
<proteinExistence type="predicted"/>
<evidence type="ECO:0000256" key="4">
    <source>
        <dbReference type="SAM" id="MobiDB-lite"/>
    </source>
</evidence>
<dbReference type="InterPro" id="IPR003833">
    <property type="entry name" value="CT_C_D"/>
</dbReference>
<dbReference type="PANTHER" id="PTHR34698">
    <property type="entry name" value="5-OXOPROLINASE SUBUNIT B"/>
    <property type="match status" value="1"/>
</dbReference>
<evidence type="ECO:0000256" key="2">
    <source>
        <dbReference type="ARBA" id="ARBA00022801"/>
    </source>
</evidence>
<dbReference type="AlphaFoldDB" id="A0A7S8C633"/>
<evidence type="ECO:0000256" key="3">
    <source>
        <dbReference type="ARBA" id="ARBA00022840"/>
    </source>
</evidence>
<dbReference type="Gene3D" id="3.30.1360.40">
    <property type="match status" value="1"/>
</dbReference>
<dbReference type="SUPFAM" id="SSF160467">
    <property type="entry name" value="PH0987 N-terminal domain-like"/>
    <property type="match status" value="1"/>
</dbReference>
<dbReference type="KEGG" id="kmn:HW532_16095"/>
<evidence type="ECO:0000259" key="5">
    <source>
        <dbReference type="SMART" id="SM00796"/>
    </source>
</evidence>
<dbReference type="GO" id="GO:0017168">
    <property type="term" value="F:5-oxoprolinase (ATP-hydrolyzing) activity"/>
    <property type="evidence" value="ECO:0007669"/>
    <property type="project" value="UniProtKB-EC"/>
</dbReference>
<keyword evidence="1" id="KW-0547">Nucleotide-binding</keyword>
<dbReference type="Gene3D" id="2.40.100.10">
    <property type="entry name" value="Cyclophilin-like"/>
    <property type="match status" value="1"/>
</dbReference>
<sequence>MPERSRRFGTSRPRSALAARQNRQRKGCSVPDIQPEAFPRFAACGDRALAVELSDRVDETVNETVLALARALEDGPPDGLDEIVPTYRSLLVFYDPVRTGHGELAEAIRARLDSLPQIERAGGELSIPVHYGGEACLDLEEMAASKGMDREEVIALHLSGDYRVYMIGFAPGFAYLGGLPDALHTPRKPAPRQRVPEGAVGIGGAQACVNSVASPSAWHFIGQTPLKLFDPHRERPFLLSAGDRVRFRRVGADEFADIEERIANGDTGLERDG</sequence>
<dbReference type="SMART" id="SM00796">
    <property type="entry name" value="AHS1"/>
    <property type="match status" value="1"/>
</dbReference>
<dbReference type="InterPro" id="IPR029000">
    <property type="entry name" value="Cyclophilin-like_dom_sf"/>
</dbReference>
<dbReference type="PANTHER" id="PTHR34698:SF2">
    <property type="entry name" value="5-OXOPROLINASE SUBUNIT B"/>
    <property type="match status" value="1"/>
</dbReference>
<dbReference type="InterPro" id="IPR010016">
    <property type="entry name" value="PxpB"/>
</dbReference>
<dbReference type="NCBIfam" id="TIGR00370">
    <property type="entry name" value="5-oxoprolinase subunit PxpB"/>
    <property type="match status" value="1"/>
</dbReference>
<dbReference type="SUPFAM" id="SSF50891">
    <property type="entry name" value="Cyclophilin-like"/>
    <property type="match status" value="1"/>
</dbReference>
<dbReference type="EC" id="3.5.2.9" evidence="6"/>
<dbReference type="Pfam" id="PF02682">
    <property type="entry name" value="CT_C_D"/>
    <property type="match status" value="1"/>
</dbReference>
<evidence type="ECO:0000256" key="1">
    <source>
        <dbReference type="ARBA" id="ARBA00022741"/>
    </source>
</evidence>
<feature type="region of interest" description="Disordered" evidence="4">
    <location>
        <begin position="1"/>
        <end position="30"/>
    </location>
</feature>
<evidence type="ECO:0000313" key="7">
    <source>
        <dbReference type="Proteomes" id="UP000593594"/>
    </source>
</evidence>
<dbReference type="Proteomes" id="UP000593594">
    <property type="component" value="Chromosome"/>
</dbReference>
<keyword evidence="3" id="KW-0067">ATP-binding</keyword>
<dbReference type="EMBL" id="CP058214">
    <property type="protein sequence ID" value="QPC44080.1"/>
    <property type="molecule type" value="Genomic_DNA"/>
</dbReference>
<feature type="domain" description="Carboxyltransferase" evidence="5">
    <location>
        <begin position="39"/>
        <end position="239"/>
    </location>
</feature>
<evidence type="ECO:0000313" key="6">
    <source>
        <dbReference type="EMBL" id="QPC44080.1"/>
    </source>
</evidence>
<reference evidence="6 7" key="1">
    <citation type="submission" date="2020-06" db="EMBL/GenBank/DDBJ databases">
        <title>Genome sequence of 2 isolates from Red Sea Mangroves.</title>
        <authorList>
            <person name="Sefrji F."/>
            <person name="Michoud G."/>
            <person name="Merlino G."/>
            <person name="Daffonchio D."/>
        </authorList>
    </citation>
    <scope>NUCLEOTIDE SEQUENCE [LARGE SCALE GENOMIC DNA]</scope>
    <source>
        <strain evidence="6 7">R1DC25</strain>
    </source>
</reference>
<dbReference type="GO" id="GO:0005524">
    <property type="term" value="F:ATP binding"/>
    <property type="evidence" value="ECO:0007669"/>
    <property type="project" value="UniProtKB-KW"/>
</dbReference>
<gene>
    <name evidence="6" type="primary">pxpB</name>
    <name evidence="6" type="ORF">HW532_16095</name>
</gene>
<accession>A0A7S8C633</accession>
<keyword evidence="2 6" id="KW-0378">Hydrolase</keyword>
<organism evidence="6 7">
    <name type="scientific">Kaustia mangrovi</name>
    <dbReference type="NCBI Taxonomy" id="2593653"/>
    <lineage>
        <taxon>Bacteria</taxon>
        <taxon>Pseudomonadati</taxon>
        <taxon>Pseudomonadota</taxon>
        <taxon>Alphaproteobacteria</taxon>
        <taxon>Hyphomicrobiales</taxon>
        <taxon>Parvibaculaceae</taxon>
        <taxon>Kaustia</taxon>
    </lineage>
</organism>